<comment type="similarity">
    <text evidence="2">Belongs to the CONSTANS family.</text>
</comment>
<keyword evidence="7 9" id="KW-0539">Nucleus</keyword>
<evidence type="ECO:0000256" key="5">
    <source>
        <dbReference type="ARBA" id="ARBA00022771"/>
    </source>
</evidence>
<evidence type="ECO:0000259" key="12">
    <source>
        <dbReference type="PROSITE" id="PS51017"/>
    </source>
</evidence>
<evidence type="ECO:0000256" key="6">
    <source>
        <dbReference type="ARBA" id="ARBA00022833"/>
    </source>
</evidence>
<sequence>MEKMCEFCTAYRPVVYCKADAAHLCLSCDAKVHSANALSHRHLRALLCEICRQQPADIQCFDHRMFMCHGCDRSLHDDVSSQHQKRAINCYMGCPSAKDFVAMLGFEPNELENNAIPDRFVSTSCGHPDSDVDNVDISGKSFSQIGGFSVTSKVSCATSVSGAESEMGSSCLRSQISIVASNLLQQMILVVGLLNVNYKQDGGLPHVYYDEQQRQNSSIILQQILDLKRLNLADGNNRLPLIHGQEQTEVSSIYYSSKKPEETPDPDLHNSQELSTGHQQSDNQLQELKVDPLLLPLSQMEQGESFWQCKSPVKSSQLWSQNMQDLGVCEDTVSNDDFDIPDVDLTFRNYEELFGGDQDPSRAQLGDKYASCSSEKNLSLDKSVKGNARAMEDAFAASSIYITHSAYADHDTHQVDNFLGIMDSPRQFQPSYSTLSFSNSRFSTETSDCLDSILSPTARGEASSYFHDPESFHSEARENAMMRYKEKKKARRQENQIRYPLRKARADVRKRVKGRFVKTEDYDSDTTDIT</sequence>
<feature type="compositionally biased region" description="Basic and acidic residues" evidence="10">
    <location>
        <begin position="258"/>
        <end position="270"/>
    </location>
</feature>
<evidence type="ECO:0000256" key="3">
    <source>
        <dbReference type="ARBA" id="ARBA00022723"/>
    </source>
</evidence>
<dbReference type="InterPro" id="IPR010402">
    <property type="entry name" value="CCT_domain"/>
</dbReference>
<dbReference type="Pfam" id="PF06203">
    <property type="entry name" value="CCT"/>
    <property type="match status" value="1"/>
</dbReference>
<evidence type="ECO:0000256" key="10">
    <source>
        <dbReference type="SAM" id="MobiDB-lite"/>
    </source>
</evidence>
<evidence type="ECO:0000256" key="2">
    <source>
        <dbReference type="ARBA" id="ARBA00010024"/>
    </source>
</evidence>
<dbReference type="CDD" id="cd19821">
    <property type="entry name" value="Bbox1_BBX-like"/>
    <property type="match status" value="2"/>
</dbReference>
<evidence type="ECO:0000313" key="14">
    <source>
        <dbReference type="Proteomes" id="UP000827721"/>
    </source>
</evidence>
<feature type="compositionally biased region" description="Polar residues" evidence="10">
    <location>
        <begin position="271"/>
        <end position="283"/>
    </location>
</feature>
<evidence type="ECO:0000256" key="9">
    <source>
        <dbReference type="PROSITE-ProRule" id="PRU00357"/>
    </source>
</evidence>
<reference evidence="13 14" key="1">
    <citation type="submission" date="2021-02" db="EMBL/GenBank/DDBJ databases">
        <title>Plant Genome Project.</title>
        <authorList>
            <person name="Zhang R.-G."/>
        </authorList>
    </citation>
    <scope>NUCLEOTIDE SEQUENCE [LARGE SCALE GENOMIC DNA]</scope>
    <source>
        <tissue evidence="13">Leaves</tissue>
    </source>
</reference>
<dbReference type="PROSITE" id="PS50119">
    <property type="entry name" value="ZF_BBOX"/>
    <property type="match status" value="2"/>
</dbReference>
<evidence type="ECO:0000313" key="13">
    <source>
        <dbReference type="EMBL" id="KAH7571097.1"/>
    </source>
</evidence>
<evidence type="ECO:0000256" key="1">
    <source>
        <dbReference type="ARBA" id="ARBA00004123"/>
    </source>
</evidence>
<comment type="caution">
    <text evidence="13">The sequence shown here is derived from an EMBL/GenBank/DDBJ whole genome shotgun (WGS) entry which is preliminary data.</text>
</comment>
<gene>
    <name evidence="13" type="ORF">JRO89_XS05G0253300</name>
</gene>
<proteinExistence type="inferred from homology"/>
<dbReference type="PROSITE" id="PS51017">
    <property type="entry name" value="CCT"/>
    <property type="match status" value="1"/>
</dbReference>
<dbReference type="InterPro" id="IPR049808">
    <property type="entry name" value="CONSTANS-like_Bbox1"/>
</dbReference>
<keyword evidence="3" id="KW-0479">Metal-binding</keyword>
<feature type="domain" description="CCT" evidence="12">
    <location>
        <begin position="477"/>
        <end position="519"/>
    </location>
</feature>
<dbReference type="PANTHER" id="PTHR31717">
    <property type="entry name" value="ZINC FINGER PROTEIN CONSTANS-LIKE 10"/>
    <property type="match status" value="1"/>
</dbReference>
<evidence type="ECO:0000256" key="8">
    <source>
        <dbReference type="PROSITE-ProRule" id="PRU00024"/>
    </source>
</evidence>
<keyword evidence="5 8" id="KW-0863">Zinc-finger</keyword>
<dbReference type="Proteomes" id="UP000827721">
    <property type="component" value="Unassembled WGS sequence"/>
</dbReference>
<evidence type="ECO:0000256" key="4">
    <source>
        <dbReference type="ARBA" id="ARBA00022737"/>
    </source>
</evidence>
<evidence type="ECO:0000259" key="11">
    <source>
        <dbReference type="PROSITE" id="PS50119"/>
    </source>
</evidence>
<feature type="domain" description="B box-type" evidence="11">
    <location>
        <begin position="43"/>
        <end position="88"/>
    </location>
</feature>
<accession>A0ABQ8I384</accession>
<evidence type="ECO:0000256" key="7">
    <source>
        <dbReference type="ARBA" id="ARBA00023242"/>
    </source>
</evidence>
<dbReference type="InterPro" id="IPR000315">
    <property type="entry name" value="Znf_B-box"/>
</dbReference>
<feature type="domain" description="B box-type" evidence="11">
    <location>
        <begin position="1"/>
        <end position="45"/>
    </location>
</feature>
<keyword evidence="6" id="KW-0862">Zinc</keyword>
<name>A0ABQ8I384_9ROSI</name>
<keyword evidence="4" id="KW-0677">Repeat</keyword>
<dbReference type="PANTHER" id="PTHR31717:SF40">
    <property type="entry name" value="ZINC FINGER PROTEIN CONSTANS-LIKE 10"/>
    <property type="match status" value="1"/>
</dbReference>
<dbReference type="SMART" id="SM00336">
    <property type="entry name" value="BBOX"/>
    <property type="match status" value="2"/>
</dbReference>
<comment type="subcellular location">
    <subcellularLocation>
        <location evidence="1 9">Nucleus</location>
    </subcellularLocation>
</comment>
<feature type="region of interest" description="Disordered" evidence="10">
    <location>
        <begin position="257"/>
        <end position="283"/>
    </location>
</feature>
<keyword evidence="14" id="KW-1185">Reference proteome</keyword>
<organism evidence="13 14">
    <name type="scientific">Xanthoceras sorbifolium</name>
    <dbReference type="NCBI Taxonomy" id="99658"/>
    <lineage>
        <taxon>Eukaryota</taxon>
        <taxon>Viridiplantae</taxon>
        <taxon>Streptophyta</taxon>
        <taxon>Embryophyta</taxon>
        <taxon>Tracheophyta</taxon>
        <taxon>Spermatophyta</taxon>
        <taxon>Magnoliopsida</taxon>
        <taxon>eudicotyledons</taxon>
        <taxon>Gunneridae</taxon>
        <taxon>Pentapetalae</taxon>
        <taxon>rosids</taxon>
        <taxon>malvids</taxon>
        <taxon>Sapindales</taxon>
        <taxon>Sapindaceae</taxon>
        <taxon>Xanthoceroideae</taxon>
        <taxon>Xanthoceras</taxon>
    </lineage>
</organism>
<dbReference type="EMBL" id="JAFEMO010000005">
    <property type="protein sequence ID" value="KAH7571097.1"/>
    <property type="molecule type" value="Genomic_DNA"/>
</dbReference>
<protein>
    <submittedName>
        <fullName evidence="13">Uncharacterized protein</fullName>
    </submittedName>
</protein>